<evidence type="ECO:0000256" key="5">
    <source>
        <dbReference type="ARBA" id="ARBA00022692"/>
    </source>
</evidence>
<dbReference type="OMA" id="WIVPNIN"/>
<dbReference type="GO" id="GO:0019432">
    <property type="term" value="P:triglyceride biosynthetic process"/>
    <property type="evidence" value="ECO:0007669"/>
    <property type="project" value="TreeGrafter"/>
</dbReference>
<dbReference type="OrthoDB" id="10039049at2759"/>
<dbReference type="eggNOG" id="KOG0380">
    <property type="taxonomic scope" value="Eukaryota"/>
</dbReference>
<evidence type="ECO:0000256" key="2">
    <source>
        <dbReference type="ARBA" id="ARBA00005189"/>
    </source>
</evidence>
<reference evidence="13" key="3">
    <citation type="submission" date="2025-09" db="UniProtKB">
        <authorList>
            <consortium name="Ensembl"/>
        </authorList>
    </citation>
    <scope>IDENTIFICATION</scope>
</reference>
<evidence type="ECO:0000256" key="12">
    <source>
        <dbReference type="SAM" id="Phobius"/>
    </source>
</evidence>
<dbReference type="Pfam" id="PF03062">
    <property type="entry name" value="MBOAT"/>
    <property type="match status" value="1"/>
</dbReference>
<dbReference type="InterPro" id="IPR004299">
    <property type="entry name" value="MBOAT_fam"/>
</dbReference>
<feature type="transmembrane region" description="Helical" evidence="12">
    <location>
        <begin position="267"/>
        <end position="289"/>
    </location>
</feature>
<dbReference type="STRING" id="7897.ENSLACP00000022541"/>
<reference evidence="14" key="1">
    <citation type="submission" date="2011-08" db="EMBL/GenBank/DDBJ databases">
        <title>The draft genome of Latimeria chalumnae.</title>
        <authorList>
            <person name="Di Palma F."/>
            <person name="Alfoldi J."/>
            <person name="Johnson J."/>
            <person name="Berlin A."/>
            <person name="Gnerre S."/>
            <person name="Jaffe D."/>
            <person name="MacCallum I."/>
            <person name="Young S."/>
            <person name="Walker B.J."/>
            <person name="Lander E."/>
            <person name="Lindblad-Toh K."/>
        </authorList>
    </citation>
    <scope>NUCLEOTIDE SEQUENCE [LARGE SCALE GENOMIC DNA]</scope>
    <source>
        <strain evidence="14">Wild caught</strain>
    </source>
</reference>
<keyword evidence="6 10" id="KW-0256">Endoplasmic reticulum</keyword>
<dbReference type="EMBL" id="AFYH01230779">
    <property type="status" value="NOT_ANNOTATED_CDS"/>
    <property type="molecule type" value="Genomic_DNA"/>
</dbReference>
<feature type="region of interest" description="Disordered" evidence="11">
    <location>
        <begin position="1"/>
        <end position="26"/>
    </location>
</feature>
<accession>M3XII5</accession>
<dbReference type="GO" id="GO:0004144">
    <property type="term" value="F:diacylglycerol O-acyltransferase activity"/>
    <property type="evidence" value="ECO:0007669"/>
    <property type="project" value="TreeGrafter"/>
</dbReference>
<evidence type="ECO:0000256" key="3">
    <source>
        <dbReference type="ARBA" id="ARBA00009010"/>
    </source>
</evidence>
<dbReference type="EMBL" id="AFYH01230775">
    <property type="status" value="NOT_ANNOTATED_CDS"/>
    <property type="molecule type" value="Genomic_DNA"/>
</dbReference>
<dbReference type="Ensembl" id="ENSLACT00000026424.1">
    <property type="protein sequence ID" value="ENSLACP00000022541.1"/>
    <property type="gene ID" value="ENSLACG00000022122.1"/>
</dbReference>
<evidence type="ECO:0000313" key="13">
    <source>
        <dbReference type="Ensembl" id="ENSLACP00000022541.1"/>
    </source>
</evidence>
<keyword evidence="5 12" id="KW-0812">Transmembrane</keyword>
<dbReference type="InterPro" id="IPR014371">
    <property type="entry name" value="Oat_ACAT_DAG_ARE"/>
</dbReference>
<evidence type="ECO:0000313" key="14">
    <source>
        <dbReference type="Proteomes" id="UP000008672"/>
    </source>
</evidence>
<comment type="subcellular location">
    <subcellularLocation>
        <location evidence="1 10">Endoplasmic reticulum membrane</location>
        <topology evidence="1 10">Multi-pass membrane protein</topology>
    </subcellularLocation>
</comment>
<evidence type="ECO:0000256" key="8">
    <source>
        <dbReference type="ARBA" id="ARBA00023136"/>
    </source>
</evidence>
<dbReference type="EMBL" id="AFYH01230780">
    <property type="status" value="NOT_ANNOTATED_CDS"/>
    <property type="molecule type" value="Genomic_DNA"/>
</dbReference>
<dbReference type="EMBL" id="AFYH01230777">
    <property type="status" value="NOT_ANNOTATED_CDS"/>
    <property type="molecule type" value="Genomic_DNA"/>
</dbReference>
<keyword evidence="7 12" id="KW-1133">Transmembrane helix</keyword>
<dbReference type="PIRSF" id="PIRSF000439">
    <property type="entry name" value="Oat_ACAT_DAG_ARE"/>
    <property type="match status" value="1"/>
</dbReference>
<dbReference type="PANTHER" id="PTHR10408">
    <property type="entry name" value="STEROL O-ACYLTRANSFERASE"/>
    <property type="match status" value="1"/>
</dbReference>
<proteinExistence type="inferred from homology"/>
<name>M3XII5_LATCH</name>
<organism evidence="13 14">
    <name type="scientific">Latimeria chalumnae</name>
    <name type="common">Coelacanth</name>
    <dbReference type="NCBI Taxonomy" id="7897"/>
    <lineage>
        <taxon>Eukaryota</taxon>
        <taxon>Metazoa</taxon>
        <taxon>Chordata</taxon>
        <taxon>Craniata</taxon>
        <taxon>Vertebrata</taxon>
        <taxon>Euteleostomi</taxon>
        <taxon>Coelacanthiformes</taxon>
        <taxon>Coelacanthidae</taxon>
        <taxon>Latimeria</taxon>
    </lineage>
</organism>
<dbReference type="EMBL" id="AFYH01230772">
    <property type="status" value="NOT_ANNOTATED_CDS"/>
    <property type="molecule type" value="Genomic_DNA"/>
</dbReference>
<evidence type="ECO:0000256" key="6">
    <source>
        <dbReference type="ARBA" id="ARBA00022824"/>
    </source>
</evidence>
<protein>
    <recommendedName>
        <fullName evidence="10">O-acyltransferase</fullName>
    </recommendedName>
</protein>
<keyword evidence="14" id="KW-1185">Reference proteome</keyword>
<keyword evidence="8 10" id="KW-0472">Membrane</keyword>
<feature type="transmembrane region" description="Helical" evidence="12">
    <location>
        <begin position="130"/>
        <end position="152"/>
    </location>
</feature>
<feature type="transmembrane region" description="Helical" evidence="12">
    <location>
        <begin position="99"/>
        <end position="118"/>
    </location>
</feature>
<evidence type="ECO:0000256" key="1">
    <source>
        <dbReference type="ARBA" id="ARBA00004477"/>
    </source>
</evidence>
<feature type="transmembrane region" description="Helical" evidence="12">
    <location>
        <begin position="56"/>
        <end position="79"/>
    </location>
</feature>
<evidence type="ECO:0000256" key="4">
    <source>
        <dbReference type="ARBA" id="ARBA00022679"/>
    </source>
</evidence>
<dbReference type="InParanoid" id="M3XII5"/>
<evidence type="ECO:0000256" key="7">
    <source>
        <dbReference type="ARBA" id="ARBA00022989"/>
    </source>
</evidence>
<reference evidence="13" key="2">
    <citation type="submission" date="2025-08" db="UniProtKB">
        <authorList>
            <consortium name="Ensembl"/>
        </authorList>
    </citation>
    <scope>IDENTIFICATION</scope>
</reference>
<keyword evidence="9 10" id="KW-0012">Acyltransferase</keyword>
<dbReference type="GeneTree" id="ENSGT00950000183081"/>
<feature type="transmembrane region" description="Helical" evidence="12">
    <location>
        <begin position="321"/>
        <end position="342"/>
    </location>
</feature>
<dbReference type="EMBL" id="AFYH01230776">
    <property type="status" value="NOT_ANNOTATED_CDS"/>
    <property type="molecule type" value="Genomic_DNA"/>
</dbReference>
<feature type="transmembrane region" description="Helical" evidence="12">
    <location>
        <begin position="394"/>
        <end position="419"/>
    </location>
</feature>
<dbReference type="EMBL" id="AFYH01230774">
    <property type="status" value="NOT_ANNOTATED_CDS"/>
    <property type="molecule type" value="Genomic_DNA"/>
</dbReference>
<evidence type="ECO:0000256" key="9">
    <source>
        <dbReference type="ARBA" id="ARBA00023315"/>
    </source>
</evidence>
<feature type="compositionally biased region" description="Basic and acidic residues" evidence="11">
    <location>
        <begin position="16"/>
        <end position="26"/>
    </location>
</feature>
<dbReference type="AlphaFoldDB" id="M3XII5"/>
<evidence type="ECO:0000256" key="11">
    <source>
        <dbReference type="SAM" id="MobiDB-lite"/>
    </source>
</evidence>
<evidence type="ECO:0000256" key="10">
    <source>
        <dbReference type="PIRNR" id="PIRNR000439"/>
    </source>
</evidence>
<comment type="pathway">
    <text evidence="2">Lipid metabolism.</text>
</comment>
<feature type="transmembrane region" description="Helical" evidence="12">
    <location>
        <begin position="158"/>
        <end position="176"/>
    </location>
</feature>
<dbReference type="EMBL" id="AFYH01230778">
    <property type="status" value="NOT_ANNOTATED_CDS"/>
    <property type="molecule type" value="Genomic_DNA"/>
</dbReference>
<dbReference type="PANTHER" id="PTHR10408:SF7">
    <property type="entry name" value="DIACYLGLYCEROL O-ACYLTRANSFERASE 1"/>
    <property type="match status" value="1"/>
</dbReference>
<dbReference type="Proteomes" id="UP000008672">
    <property type="component" value="Unassembled WGS sequence"/>
</dbReference>
<dbReference type="GO" id="GO:0005789">
    <property type="term" value="C:endoplasmic reticulum membrane"/>
    <property type="evidence" value="ECO:0007669"/>
    <property type="project" value="UniProtKB-SubCell"/>
</dbReference>
<keyword evidence="4 10" id="KW-0808">Transferase</keyword>
<sequence>MSAARKKKSHSGENTFSKESHDKSVLNHDVSESSSCHKSQESLLTPTSGFRNYRGILNWCMVILVLTHVDVFLESVLKYGILVDPIYFTSLLLYDPCNWPAACLILASNIFILFAFLIEKSLEKGHASETVSYIVQLINLGSLITFPAVIISTYPSNPAGSLLVLLVYSVLFMKLYSYHDVNRWIRTGKPGANSPGQLKVDVEVRFTRRSRTEQRVQFQLQEPMEPLSRTKYPLNLTLKDLYYFLKAPTLCYQLNFPRMKWIRGQFLVKRLLEMFFLFHLMLGLIQQWIVPNINRFKQPVGDMEPIQMVEHLLKLAVANHFVWLIFYYMFFHSFLNIVAELLRFADRQFYRDWWNAESLAYFWCNWNIPYYKWCLRHVYNPMLDHRLHPLQAKAAVFIVSAFFVEYLVSIPLGMFRFWFLGAMLWQVKTDFGKGCVCVCGGGG</sequence>
<dbReference type="KEGG" id="lcm:102358735"/>
<dbReference type="EMBL" id="AFYH01230773">
    <property type="status" value="NOT_ANNOTATED_CDS"/>
    <property type="molecule type" value="Genomic_DNA"/>
</dbReference>
<comment type="similarity">
    <text evidence="3 10">Belongs to the membrane-bound acyltransferase family. Sterol o-acyltransferase subfamily.</text>
</comment>
<dbReference type="HOGENOM" id="CLU_018190_0_0_1"/>